<dbReference type="EMBL" id="CP113123">
    <property type="protein sequence ID" value="WAD03169.1"/>
    <property type="molecule type" value="Genomic_DNA"/>
</dbReference>
<sequence>MEDTLTPEDIRSDINIFQGFSDAHIKERLDDAALKASHDQISDDALINATRAWTRHLLYKDWFMNYGGVQSASTFGNSQTMVNFKGYDDYRAEYDDIVDDYGVSDSMGAVWTDD</sequence>
<evidence type="ECO:0000313" key="2">
    <source>
        <dbReference type="Proteomes" id="UP001164768"/>
    </source>
</evidence>
<protein>
    <submittedName>
        <fullName evidence="1">Uncharacterized protein</fullName>
    </submittedName>
</protein>
<geneLocation type="plasmid" evidence="1 2">
    <name>pBRV434</name>
</geneLocation>
<keyword evidence="1" id="KW-0614">Plasmid</keyword>
<dbReference type="RefSeq" id="WP_267668877.1">
    <property type="nucleotide sequence ID" value="NZ_CP113123.1"/>
</dbReference>
<dbReference type="Proteomes" id="UP001164768">
    <property type="component" value="Plasmid pBRV434"/>
</dbReference>
<evidence type="ECO:0000313" key="1">
    <source>
        <dbReference type="EMBL" id="WAD03169.1"/>
    </source>
</evidence>
<organism evidence="1 2">
    <name type="scientific">Levilactobacillus brevis</name>
    <name type="common">Lactobacillus brevis</name>
    <dbReference type="NCBI Taxonomy" id="1580"/>
    <lineage>
        <taxon>Bacteria</taxon>
        <taxon>Bacillati</taxon>
        <taxon>Bacillota</taxon>
        <taxon>Bacilli</taxon>
        <taxon>Lactobacillales</taxon>
        <taxon>Lactobacillaceae</taxon>
        <taxon>Levilactobacillus</taxon>
    </lineage>
</organism>
<name>A0AB38X916_LEVBR</name>
<gene>
    <name evidence="1" type="ORF">ORR04_13610</name>
</gene>
<reference evidence="1" key="1">
    <citation type="submission" date="2022-11" db="EMBL/GenBank/DDBJ databases">
        <title>Whole genome sequence of Levilactobacillus brevis SMB091.</title>
        <authorList>
            <person name="Kim J.-M."/>
            <person name="Kim O.-C."/>
            <person name="Choi Y.H."/>
            <person name="Han N.S."/>
            <person name="Hurh B."/>
        </authorList>
    </citation>
    <scope>NUCLEOTIDE SEQUENCE</scope>
    <source>
        <strain evidence="1">SMB091</strain>
        <plasmid evidence="1">pBRV434</plasmid>
    </source>
</reference>
<proteinExistence type="predicted"/>
<accession>A0AB38X916</accession>
<dbReference type="AlphaFoldDB" id="A0AB38X916"/>